<dbReference type="Proteomes" id="UP001360953">
    <property type="component" value="Unassembled WGS sequence"/>
</dbReference>
<feature type="transmembrane region" description="Helical" evidence="1">
    <location>
        <begin position="62"/>
        <end position="83"/>
    </location>
</feature>
<keyword evidence="1" id="KW-1133">Transmembrane helix</keyword>
<reference evidence="2 3" key="1">
    <citation type="submission" date="2024-04" db="EMBL/GenBank/DDBJ databases">
        <title>Phyllosticta paracitricarpa is synonymous to the EU quarantine fungus P. citricarpa based on phylogenomic analyses.</title>
        <authorList>
            <consortium name="Lawrence Berkeley National Laboratory"/>
            <person name="Van ingen-buijs V.A."/>
            <person name="Van westerhoven A.C."/>
            <person name="Haridas S."/>
            <person name="Skiadas P."/>
            <person name="Martin F."/>
            <person name="Groenewald J.Z."/>
            <person name="Crous P.W."/>
            <person name="Seidl M.F."/>
        </authorList>
    </citation>
    <scope>NUCLEOTIDE SEQUENCE [LARGE SCALE GENOMIC DNA]</scope>
    <source>
        <strain evidence="2 3">CPC 17464</strain>
    </source>
</reference>
<keyword evidence="1" id="KW-0472">Membrane</keyword>
<name>A0ABR1M0T2_9PEZI</name>
<protein>
    <submittedName>
        <fullName evidence="2">Uncharacterized protein</fullName>
    </submittedName>
</protein>
<dbReference type="RefSeq" id="XP_066656913.1">
    <property type="nucleotide sequence ID" value="XM_066799733.1"/>
</dbReference>
<keyword evidence="1" id="KW-0812">Transmembrane</keyword>
<gene>
    <name evidence="2" type="ORF">J3D65DRAFT_619323</name>
</gene>
<dbReference type="EMBL" id="JBBPEH010000004">
    <property type="protein sequence ID" value="KAK7539642.1"/>
    <property type="molecule type" value="Genomic_DNA"/>
</dbReference>
<evidence type="ECO:0000313" key="2">
    <source>
        <dbReference type="EMBL" id="KAK7539642.1"/>
    </source>
</evidence>
<comment type="caution">
    <text evidence="2">The sequence shown here is derived from an EMBL/GenBank/DDBJ whole genome shotgun (WGS) entry which is preliminary data.</text>
</comment>
<keyword evidence="3" id="KW-1185">Reference proteome</keyword>
<evidence type="ECO:0000256" key="1">
    <source>
        <dbReference type="SAM" id="Phobius"/>
    </source>
</evidence>
<evidence type="ECO:0000313" key="3">
    <source>
        <dbReference type="Proteomes" id="UP001360953"/>
    </source>
</evidence>
<proteinExistence type="predicted"/>
<dbReference type="GeneID" id="92032639"/>
<sequence length="109" mass="11528">MLLDATRVSLQPVRLILPYPALFCLALPCPSCPPPLPCQVEVEAEAEALCLNFGPVAGAGCPSIFCFLFVWFGVVGLAVCVGVSGCRVIGLLDCWSVAVLECWIVDMVG</sequence>
<accession>A0ABR1M0T2</accession>
<organism evidence="2 3">
    <name type="scientific">Phyllosticta citribraziliensis</name>
    <dbReference type="NCBI Taxonomy" id="989973"/>
    <lineage>
        <taxon>Eukaryota</taxon>
        <taxon>Fungi</taxon>
        <taxon>Dikarya</taxon>
        <taxon>Ascomycota</taxon>
        <taxon>Pezizomycotina</taxon>
        <taxon>Dothideomycetes</taxon>
        <taxon>Dothideomycetes incertae sedis</taxon>
        <taxon>Botryosphaeriales</taxon>
        <taxon>Phyllostictaceae</taxon>
        <taxon>Phyllosticta</taxon>
    </lineage>
</organism>